<dbReference type="Pfam" id="PF19778">
    <property type="entry name" value="RE_endonuc"/>
    <property type="match status" value="1"/>
</dbReference>
<reference evidence="2" key="2">
    <citation type="journal article" date="2021" name="Genome Biol. Evol.">
        <title>Developing a high-quality reference genome for a parasitic bivalve with doubly uniparental inheritance (Bivalvia: Unionida).</title>
        <authorList>
            <person name="Smith C.H."/>
        </authorList>
    </citation>
    <scope>NUCLEOTIDE SEQUENCE</scope>
    <source>
        <strain evidence="2">CHS0354</strain>
        <tissue evidence="2">Mantle</tissue>
    </source>
</reference>
<dbReference type="InterPro" id="IPR027417">
    <property type="entry name" value="P-loop_NTPase"/>
</dbReference>
<gene>
    <name evidence="2" type="ORF">CHS0354_000428</name>
</gene>
<feature type="domain" description="Type III restriction enzyme C-terminal endonuclease" evidence="1">
    <location>
        <begin position="310"/>
        <end position="423"/>
    </location>
</feature>
<dbReference type="Proteomes" id="UP001195483">
    <property type="component" value="Unassembled WGS sequence"/>
</dbReference>
<evidence type="ECO:0000259" key="1">
    <source>
        <dbReference type="Pfam" id="PF19778"/>
    </source>
</evidence>
<reference evidence="2" key="3">
    <citation type="submission" date="2023-05" db="EMBL/GenBank/DDBJ databases">
        <authorList>
            <person name="Smith C.H."/>
        </authorList>
    </citation>
    <scope>NUCLEOTIDE SEQUENCE</scope>
    <source>
        <strain evidence="2">CHS0354</strain>
        <tissue evidence="2">Mantle</tissue>
    </source>
</reference>
<keyword evidence="3" id="KW-1185">Reference proteome</keyword>
<evidence type="ECO:0000313" key="3">
    <source>
        <dbReference type="Proteomes" id="UP001195483"/>
    </source>
</evidence>
<organism evidence="2 3">
    <name type="scientific">Potamilus streckersoni</name>
    <dbReference type="NCBI Taxonomy" id="2493646"/>
    <lineage>
        <taxon>Eukaryota</taxon>
        <taxon>Metazoa</taxon>
        <taxon>Spiralia</taxon>
        <taxon>Lophotrochozoa</taxon>
        <taxon>Mollusca</taxon>
        <taxon>Bivalvia</taxon>
        <taxon>Autobranchia</taxon>
        <taxon>Heteroconchia</taxon>
        <taxon>Palaeoheterodonta</taxon>
        <taxon>Unionida</taxon>
        <taxon>Unionoidea</taxon>
        <taxon>Unionidae</taxon>
        <taxon>Ambleminae</taxon>
        <taxon>Lampsilini</taxon>
        <taxon>Potamilus</taxon>
    </lineage>
</organism>
<proteinExistence type="predicted"/>
<name>A0AAE0W935_9BIVA</name>
<dbReference type="GO" id="GO:0015668">
    <property type="term" value="F:type III site-specific deoxyribonuclease activity"/>
    <property type="evidence" value="ECO:0007669"/>
    <property type="project" value="InterPro"/>
</dbReference>
<sequence>MGEEPKIKNLFVEKYKAIYPEYNDGKIPTDQQIQELQGYYFAQNAKGEYSDNEGGLKEQKKIYELILQKKDELLTIGNPIEFVFSHSALGVGWDNPNVFNIATLNTAYSEIRKRQEIGRGLRICVNQQGQRVYDALNAEDADRVNQLTVIPNETYETFITQYQKEIKDIYGTVSVGAGMSHTHKDYVAEVSSRNIGTISEEGIEDSFGGTETYRLKAKFMTLDLVEELSENTGLSYTTLFKIVNNITNLDHIIKNPPQYIHTAAVIIRIIELDEMFRGLDYHLTVEDFPFSFNDFVKNVSKSDYVETPNRGVFDKMLIDSNVEYDFAKATDNQPDIVCFIKLPSWYKIKTPIGEYEPDFGLVMKRKSLKSGDETEYYFVIETKGTNDINDKKALTESEVYKIKCAMKHFETLGVEVHYKAPVKEYHYFQREADKTINALNEK</sequence>
<dbReference type="AlphaFoldDB" id="A0AAE0W935"/>
<comment type="caution">
    <text evidence="2">The sequence shown here is derived from an EMBL/GenBank/DDBJ whole genome shotgun (WGS) entry which is preliminary data.</text>
</comment>
<accession>A0AAE0W935</accession>
<protein>
    <recommendedName>
        <fullName evidence="1">Type III restriction enzyme C-terminal endonuclease domain-containing protein</fullName>
    </recommendedName>
</protein>
<reference evidence="2" key="1">
    <citation type="journal article" date="2021" name="Genome Biol. Evol.">
        <title>A High-Quality Reference Genome for a Parasitic Bivalve with Doubly Uniparental Inheritance (Bivalvia: Unionida).</title>
        <authorList>
            <person name="Smith C.H."/>
        </authorList>
    </citation>
    <scope>NUCLEOTIDE SEQUENCE</scope>
    <source>
        <strain evidence="2">CHS0354</strain>
    </source>
</reference>
<evidence type="ECO:0000313" key="2">
    <source>
        <dbReference type="EMBL" id="KAK3604770.1"/>
    </source>
</evidence>
<dbReference type="CDD" id="cd18785">
    <property type="entry name" value="SF2_C"/>
    <property type="match status" value="1"/>
</dbReference>
<dbReference type="Gene3D" id="3.40.50.300">
    <property type="entry name" value="P-loop containing nucleotide triphosphate hydrolases"/>
    <property type="match status" value="1"/>
</dbReference>
<dbReference type="InterPro" id="IPR045572">
    <property type="entry name" value="RE_endonuc_C"/>
</dbReference>
<dbReference type="EMBL" id="JAEAOA010000085">
    <property type="protein sequence ID" value="KAK3604770.1"/>
    <property type="molecule type" value="Genomic_DNA"/>
</dbReference>